<keyword evidence="4" id="KW-1185">Reference proteome</keyword>
<comment type="caution">
    <text evidence="3">The sequence shown here is derived from an EMBL/GenBank/DDBJ whole genome shotgun (WGS) entry which is preliminary data.</text>
</comment>
<gene>
    <name evidence="3" type="ORF">AV530_009870</name>
</gene>
<feature type="transmembrane region" description="Helical" evidence="2">
    <location>
        <begin position="146"/>
        <end position="164"/>
    </location>
</feature>
<dbReference type="InterPro" id="IPR028114">
    <property type="entry name" value="DUF4658"/>
</dbReference>
<dbReference type="Pfam" id="PF15555">
    <property type="entry name" value="DUF4658"/>
    <property type="match status" value="1"/>
</dbReference>
<feature type="region of interest" description="Disordered" evidence="1">
    <location>
        <begin position="73"/>
        <end position="94"/>
    </location>
</feature>
<accession>A0A1V4KAN6</accession>
<dbReference type="Proteomes" id="UP000190648">
    <property type="component" value="Unassembled WGS sequence"/>
</dbReference>
<proteinExistence type="predicted"/>
<dbReference type="OrthoDB" id="9946233at2759"/>
<protein>
    <submittedName>
        <fullName evidence="3">Nutritionally-regulated adipose and cardiac enriched protein-like protein</fullName>
    </submittedName>
</protein>
<dbReference type="PANTHER" id="PTHR36868">
    <property type="entry name" value="NUTRITIONALLY-REGULATED ADIPOSE AND CARDIAC ENRICHED PROTEIN HOMOLOG"/>
    <property type="match status" value="1"/>
</dbReference>
<keyword evidence="2" id="KW-0472">Membrane</keyword>
<evidence type="ECO:0000256" key="2">
    <source>
        <dbReference type="SAM" id="Phobius"/>
    </source>
</evidence>
<reference evidence="3 4" key="1">
    <citation type="submission" date="2016-02" db="EMBL/GenBank/DDBJ databases">
        <title>Band-tailed pigeon sequencing and assembly.</title>
        <authorList>
            <person name="Soares A.E."/>
            <person name="Novak B.J."/>
            <person name="Rice E.S."/>
            <person name="O'Connell B."/>
            <person name="Chang D."/>
            <person name="Weber S."/>
            <person name="Shapiro B."/>
        </authorList>
    </citation>
    <scope>NUCLEOTIDE SEQUENCE [LARGE SCALE GENOMIC DNA]</scope>
    <source>
        <strain evidence="3">BTP2013</strain>
        <tissue evidence="3">Blood</tissue>
    </source>
</reference>
<name>A0A1V4KAN6_PATFA</name>
<dbReference type="EMBL" id="LSYS01003973">
    <property type="protein sequence ID" value="OPJ81411.1"/>
    <property type="molecule type" value="Genomic_DNA"/>
</dbReference>
<keyword evidence="2" id="KW-1133">Transmembrane helix</keyword>
<dbReference type="PANTHER" id="PTHR36868:SF1">
    <property type="entry name" value="NUTRITIONALLY-REGULATED ADIPOSE AND CARDIAC ENRICHED PROTEIN HOMOLOG"/>
    <property type="match status" value="1"/>
</dbReference>
<evidence type="ECO:0000313" key="3">
    <source>
        <dbReference type="EMBL" id="OPJ81411.1"/>
    </source>
</evidence>
<keyword evidence="2" id="KW-0812">Transmembrane</keyword>
<dbReference type="GO" id="GO:0005886">
    <property type="term" value="C:plasma membrane"/>
    <property type="evidence" value="ECO:0007669"/>
    <property type="project" value="TreeGrafter"/>
</dbReference>
<dbReference type="AlphaFoldDB" id="A0A1V4KAN6"/>
<organism evidence="3 4">
    <name type="scientific">Patagioenas fasciata monilis</name>
    <dbReference type="NCBI Taxonomy" id="372326"/>
    <lineage>
        <taxon>Eukaryota</taxon>
        <taxon>Metazoa</taxon>
        <taxon>Chordata</taxon>
        <taxon>Craniata</taxon>
        <taxon>Vertebrata</taxon>
        <taxon>Euteleostomi</taxon>
        <taxon>Archelosauria</taxon>
        <taxon>Archosauria</taxon>
        <taxon>Dinosauria</taxon>
        <taxon>Saurischia</taxon>
        <taxon>Theropoda</taxon>
        <taxon>Coelurosauria</taxon>
        <taxon>Aves</taxon>
        <taxon>Neognathae</taxon>
        <taxon>Neoaves</taxon>
        <taxon>Columbimorphae</taxon>
        <taxon>Columbiformes</taxon>
        <taxon>Columbidae</taxon>
        <taxon>Patagioenas</taxon>
    </lineage>
</organism>
<evidence type="ECO:0000313" key="4">
    <source>
        <dbReference type="Proteomes" id="UP000190648"/>
    </source>
</evidence>
<sequence>MTSARFAVQSRQDTSEREIAERFTSPAAVSWLQHEEKPYVTPMHRKEKWLSKQSFVWEASCWHPEYMSQICPAPPSDPSAEELPTDDSSYPPSILRKRPPVDQAVGEKRKAERRVRFREPEVVIEYAISCCDYVVADDRSSSGLPVLLWLSFSAVLILAVSLYYTSMKQDVKILEEFQSRLVIFFLQIRHIAQKCWTWFTRQ</sequence>
<evidence type="ECO:0000256" key="1">
    <source>
        <dbReference type="SAM" id="MobiDB-lite"/>
    </source>
</evidence>